<evidence type="ECO:0000259" key="1">
    <source>
        <dbReference type="Pfam" id="PF07969"/>
    </source>
</evidence>
<reference evidence="2 3" key="1">
    <citation type="submission" date="2020-08" db="EMBL/GenBank/DDBJ databases">
        <title>Sequencing the genomes of 1000 actinobacteria strains.</title>
        <authorList>
            <person name="Klenk H.-P."/>
        </authorList>
    </citation>
    <scope>NUCLEOTIDE SEQUENCE [LARGE SCALE GENOMIC DNA]</scope>
    <source>
        <strain evidence="2 3">DSM 43582</strain>
    </source>
</reference>
<dbReference type="AlphaFoldDB" id="A0A7W9UGX0"/>
<comment type="caution">
    <text evidence="2">The sequence shown here is derived from an EMBL/GenBank/DDBJ whole genome shotgun (WGS) entry which is preliminary data.</text>
</comment>
<feature type="domain" description="Amidohydrolase 3" evidence="1">
    <location>
        <begin position="56"/>
        <end position="209"/>
    </location>
</feature>
<dbReference type="GO" id="GO:0005829">
    <property type="term" value="C:cytosol"/>
    <property type="evidence" value="ECO:0007669"/>
    <property type="project" value="TreeGrafter"/>
</dbReference>
<dbReference type="InterPro" id="IPR032466">
    <property type="entry name" value="Metal_Hydrolase"/>
</dbReference>
<dbReference type="Pfam" id="PF07969">
    <property type="entry name" value="Amidohydro_3"/>
    <property type="match status" value="2"/>
</dbReference>
<dbReference type="Gene3D" id="3.20.20.140">
    <property type="entry name" value="Metal-dependent hydrolases"/>
    <property type="match status" value="2"/>
</dbReference>
<feature type="domain" description="Amidohydrolase 3" evidence="1">
    <location>
        <begin position="470"/>
        <end position="563"/>
    </location>
</feature>
<dbReference type="SUPFAM" id="SSF51338">
    <property type="entry name" value="Composite domain of metallo-dependent hydrolases"/>
    <property type="match status" value="1"/>
</dbReference>
<dbReference type="Gene3D" id="2.30.40.10">
    <property type="entry name" value="Urease, subunit C, domain 1"/>
    <property type="match status" value="1"/>
</dbReference>
<evidence type="ECO:0000313" key="3">
    <source>
        <dbReference type="Proteomes" id="UP000540412"/>
    </source>
</evidence>
<evidence type="ECO:0000313" key="2">
    <source>
        <dbReference type="EMBL" id="MBB5912753.1"/>
    </source>
</evidence>
<sequence length="586" mass="63259">MNAVGSVREVSVAGYDVVVRGGMVYDGTGAPPVRADVGIAGGKVAAIGIDLPEGVRTIEAEGRWVLPGLIDVHTHYDAEALFAPGLGESARHGVTSVVIGNCSLSTVYAEAEDCADMFARVEALPWDVVHSAVKEHRDWTDPASYAAALESRPLGVNVAAFLGHSDIRVAAMGLARASDGKAQATRAERQQMARMLTDALDAGFVGLSTIRSSFSKLEGKRYPGRQLPSTYASWSEYRQLNDVLRERGRVHQSTPNLTGRLELAQFFLQSAARRHGRPLKTTLISAADIKADRSVVRLATTVAALVNRVLGADFRWQHLPVPFEVYADGVDLVVFEEFGSGVAALNIRDLLRRHEFLNDPGFRREFRKDMAKKFGSRVWHRDLHDAEIVACPDASVVGRSFGEIADERGVLPPDALLDLVAEHGSAVRWRTTIANDRGAELNRLARSPQVQIGFADSGAHLRNMAFYNMGVRFLERVHRDRVMPVERAVHRLTGELAEWYGLDTGRIAPGTRADIAVIDPAGFDGSSAAYHEAPMPGAAGVNRMVNRSGGAVAATIVNGVPVFDGHGFADGFGATLRAGTFLRATG</sequence>
<dbReference type="InterPro" id="IPR013108">
    <property type="entry name" value="Amidohydro_3"/>
</dbReference>
<organism evidence="2 3">
    <name type="scientific">Nocardia transvalensis</name>
    <dbReference type="NCBI Taxonomy" id="37333"/>
    <lineage>
        <taxon>Bacteria</taxon>
        <taxon>Bacillati</taxon>
        <taxon>Actinomycetota</taxon>
        <taxon>Actinomycetes</taxon>
        <taxon>Mycobacteriales</taxon>
        <taxon>Nocardiaceae</taxon>
        <taxon>Nocardia</taxon>
    </lineage>
</organism>
<protein>
    <submittedName>
        <fullName evidence="2">N-acyl-D-aspartate/D-glutamate deacylase</fullName>
    </submittedName>
</protein>
<dbReference type="EMBL" id="JACHIT010000001">
    <property type="protein sequence ID" value="MBB5912753.1"/>
    <property type="molecule type" value="Genomic_DNA"/>
</dbReference>
<dbReference type="InterPro" id="IPR050378">
    <property type="entry name" value="Metallo-dep_Hydrolases_sf"/>
</dbReference>
<dbReference type="InterPro" id="IPR011059">
    <property type="entry name" value="Metal-dep_hydrolase_composite"/>
</dbReference>
<dbReference type="SUPFAM" id="SSF51556">
    <property type="entry name" value="Metallo-dependent hydrolases"/>
    <property type="match status" value="1"/>
</dbReference>
<dbReference type="PANTHER" id="PTHR11647:SF1">
    <property type="entry name" value="COLLAPSIN RESPONSE MEDIATOR PROTEIN"/>
    <property type="match status" value="1"/>
</dbReference>
<dbReference type="PANTHER" id="PTHR11647">
    <property type="entry name" value="HYDRANTOINASE/DIHYDROPYRIMIDINASE FAMILY MEMBER"/>
    <property type="match status" value="1"/>
</dbReference>
<name>A0A7W9UGX0_9NOCA</name>
<gene>
    <name evidence="2" type="ORF">BJY24_001620</name>
</gene>
<dbReference type="Proteomes" id="UP000540412">
    <property type="component" value="Unassembled WGS sequence"/>
</dbReference>
<proteinExistence type="predicted"/>
<dbReference type="GO" id="GO:0016812">
    <property type="term" value="F:hydrolase activity, acting on carbon-nitrogen (but not peptide) bonds, in cyclic amides"/>
    <property type="evidence" value="ECO:0007669"/>
    <property type="project" value="TreeGrafter"/>
</dbReference>
<accession>A0A7W9UGX0</accession>
<keyword evidence="3" id="KW-1185">Reference proteome</keyword>